<feature type="domain" description="RING-type" evidence="1">
    <location>
        <begin position="16"/>
        <end position="64"/>
    </location>
</feature>
<accession>A0A6C0B3M6</accession>
<name>A0A6C0B3M6_9ZZZZ</name>
<sequence>MKIVKEYENPILSIECPICLDPLTDSKYVSFIGCDHKFHLTCLNVWQQKSSPDLIFHYKCPTCDQLRDINIERSYLEPDRIQFRPETQNFLQKIKQCLINIIR</sequence>
<proteinExistence type="predicted"/>
<reference evidence="2" key="1">
    <citation type="journal article" date="2020" name="Nature">
        <title>Giant virus diversity and host interactions through global metagenomics.</title>
        <authorList>
            <person name="Schulz F."/>
            <person name="Roux S."/>
            <person name="Paez-Espino D."/>
            <person name="Jungbluth S."/>
            <person name="Walsh D.A."/>
            <person name="Denef V.J."/>
            <person name="McMahon K.D."/>
            <person name="Konstantinidis K.T."/>
            <person name="Eloe-Fadrosh E.A."/>
            <person name="Kyrpides N.C."/>
            <person name="Woyke T."/>
        </authorList>
    </citation>
    <scope>NUCLEOTIDE SEQUENCE</scope>
    <source>
        <strain evidence="2">GVMAG-M-3300009422-16</strain>
    </source>
</reference>
<dbReference type="AlphaFoldDB" id="A0A6C0B3M6"/>
<dbReference type="SUPFAM" id="SSF57850">
    <property type="entry name" value="RING/U-box"/>
    <property type="match status" value="1"/>
</dbReference>
<dbReference type="InterPro" id="IPR013083">
    <property type="entry name" value="Znf_RING/FYVE/PHD"/>
</dbReference>
<dbReference type="EMBL" id="MN739063">
    <property type="protein sequence ID" value="QHS86835.1"/>
    <property type="molecule type" value="Genomic_DNA"/>
</dbReference>
<dbReference type="Gene3D" id="3.30.40.10">
    <property type="entry name" value="Zinc/RING finger domain, C3HC4 (zinc finger)"/>
    <property type="match status" value="1"/>
</dbReference>
<dbReference type="Pfam" id="PF13639">
    <property type="entry name" value="zf-RING_2"/>
    <property type="match status" value="1"/>
</dbReference>
<dbReference type="PROSITE" id="PS50089">
    <property type="entry name" value="ZF_RING_2"/>
    <property type="match status" value="1"/>
</dbReference>
<evidence type="ECO:0000313" key="2">
    <source>
        <dbReference type="EMBL" id="QHS86835.1"/>
    </source>
</evidence>
<protein>
    <recommendedName>
        <fullName evidence="1">RING-type domain-containing protein</fullName>
    </recommendedName>
</protein>
<evidence type="ECO:0000259" key="1">
    <source>
        <dbReference type="PROSITE" id="PS50089"/>
    </source>
</evidence>
<dbReference type="SMART" id="SM00184">
    <property type="entry name" value="RING"/>
    <property type="match status" value="1"/>
</dbReference>
<organism evidence="2">
    <name type="scientific">viral metagenome</name>
    <dbReference type="NCBI Taxonomy" id="1070528"/>
    <lineage>
        <taxon>unclassified sequences</taxon>
        <taxon>metagenomes</taxon>
        <taxon>organismal metagenomes</taxon>
    </lineage>
</organism>
<dbReference type="InterPro" id="IPR001841">
    <property type="entry name" value="Znf_RING"/>
</dbReference>